<feature type="domain" description="FACT complex subunit SPT16 N-terminal lobe" evidence="14">
    <location>
        <begin position="5"/>
        <end position="169"/>
    </location>
</feature>
<dbReference type="GO" id="GO:0031491">
    <property type="term" value="F:nucleosome binding"/>
    <property type="evidence" value="ECO:0007669"/>
    <property type="project" value="TreeGrafter"/>
</dbReference>
<evidence type="ECO:0000313" key="18">
    <source>
        <dbReference type="Proteomes" id="UP000194127"/>
    </source>
</evidence>
<keyword evidence="4 11" id="KW-0227">DNA damage</keyword>
<keyword evidence="9 11" id="KW-0539">Nucleus</keyword>
<dbReference type="InterPro" id="IPR013719">
    <property type="entry name" value="RTT106/SPT16-like_middle_dom"/>
</dbReference>
<comment type="function">
    <text evidence="10 11">Component of the FACT complex, a general chromatin factor that acts to reorganize nucleosomes. The FACT complex is involved in multiple processes that require DNA as a template such as mRNA elongation, DNA replication and DNA repair. During transcription elongation the FACT complex acts as a histone chaperone that both destabilizes and restores nucleosomal structure. It facilitates the passage of RNA polymerase II and transcription by promoting the dissociation of one histone H2A-H2B dimer from the nucleosome, then subsequently promotes the reestablishment of the nucleosome following the passage of RNA polymerase II.</text>
</comment>
<evidence type="ECO:0000256" key="3">
    <source>
        <dbReference type="ARBA" id="ARBA00022705"/>
    </source>
</evidence>
<dbReference type="Pfam" id="PF14826">
    <property type="entry name" value="FACT-Spt16_Nlob"/>
    <property type="match status" value="1"/>
</dbReference>
<dbReference type="FunFam" id="2.30.29.210:FF:000001">
    <property type="entry name" value="FACT complex subunit spt16"/>
    <property type="match status" value="1"/>
</dbReference>
<comment type="similarity">
    <text evidence="1 11">Belongs to the peptidase M24 family. SPT16 subfamily.</text>
</comment>
<name>A0A1X6N8H1_9APHY</name>
<feature type="compositionally biased region" description="Low complexity" evidence="13">
    <location>
        <begin position="456"/>
        <end position="470"/>
    </location>
</feature>
<dbReference type="InterPro" id="IPR048969">
    <property type="entry name" value="FACT_SPT16_C"/>
</dbReference>
<keyword evidence="6 12" id="KW-0175">Coiled coil</keyword>
<evidence type="ECO:0000256" key="13">
    <source>
        <dbReference type="SAM" id="MobiDB-lite"/>
    </source>
</evidence>
<evidence type="ECO:0000256" key="5">
    <source>
        <dbReference type="ARBA" id="ARBA00023015"/>
    </source>
</evidence>
<evidence type="ECO:0000256" key="1">
    <source>
        <dbReference type="ARBA" id="ARBA00010779"/>
    </source>
</evidence>
<dbReference type="Pfam" id="PF24824">
    <property type="entry name" value="PH_SPT16"/>
    <property type="match status" value="1"/>
</dbReference>
<dbReference type="Pfam" id="PF08512">
    <property type="entry name" value="Rttp106-like_middle"/>
    <property type="match status" value="1"/>
</dbReference>
<dbReference type="RefSeq" id="XP_024341729.1">
    <property type="nucleotide sequence ID" value="XM_024484583.1"/>
</dbReference>
<keyword evidence="5 11" id="KW-0805">Transcription regulation</keyword>
<dbReference type="InterPro" id="IPR029149">
    <property type="entry name" value="Creatin/AminoP/Spt16_N"/>
</dbReference>
<dbReference type="STRING" id="670580.A0A1X6N8H1"/>
<dbReference type="GO" id="GO:0006281">
    <property type="term" value="P:DNA repair"/>
    <property type="evidence" value="ECO:0007669"/>
    <property type="project" value="UniProtKB-UniRule"/>
</dbReference>
<dbReference type="GO" id="GO:0035101">
    <property type="term" value="C:FACT complex"/>
    <property type="evidence" value="ECO:0007669"/>
    <property type="project" value="UniProtKB-UniRule"/>
</dbReference>
<reference evidence="17 18" key="1">
    <citation type="submission" date="2017-04" db="EMBL/GenBank/DDBJ databases">
        <title>Genome Sequence of the Model Brown-Rot Fungus Postia placenta SB12.</title>
        <authorList>
            <consortium name="DOE Joint Genome Institute"/>
            <person name="Gaskell J."/>
            <person name="Kersten P."/>
            <person name="Larrondo L.F."/>
            <person name="Canessa P."/>
            <person name="Martinez D."/>
            <person name="Hibbett D."/>
            <person name="Schmoll M."/>
            <person name="Kubicek C.P."/>
            <person name="Martinez A.T."/>
            <person name="Yadav J."/>
            <person name="Master E."/>
            <person name="Magnuson J.K."/>
            <person name="James T."/>
            <person name="Yaver D."/>
            <person name="Berka R."/>
            <person name="Labutti K."/>
            <person name="Lipzen A."/>
            <person name="Aerts A."/>
            <person name="Barry K."/>
            <person name="Henrissat B."/>
            <person name="Blanchette R."/>
            <person name="Grigoriev I."/>
            <person name="Cullen D."/>
        </authorList>
    </citation>
    <scope>NUCLEOTIDE SEQUENCE [LARGE SCALE GENOMIC DNA]</scope>
    <source>
        <strain evidence="17 18">MAD-698-R-SB12</strain>
    </source>
</reference>
<evidence type="ECO:0000313" key="17">
    <source>
        <dbReference type="EMBL" id="OSX64935.1"/>
    </source>
</evidence>
<dbReference type="GO" id="GO:0006368">
    <property type="term" value="P:transcription elongation by RNA polymerase II"/>
    <property type="evidence" value="ECO:0007669"/>
    <property type="project" value="TreeGrafter"/>
</dbReference>
<dbReference type="Pfam" id="PF08644">
    <property type="entry name" value="SPT16"/>
    <property type="match status" value="1"/>
</dbReference>
<dbReference type="FunFam" id="2.30.29.150:FF:000002">
    <property type="entry name" value="FACT complex subunit SPT16"/>
    <property type="match status" value="1"/>
</dbReference>
<dbReference type="FunFam" id="2.30.29.30:FF:000017">
    <property type="entry name" value="FACT complex subunit SPT16"/>
    <property type="match status" value="1"/>
</dbReference>
<keyword evidence="3 11" id="KW-0235">DNA replication</keyword>
<feature type="compositionally biased region" description="Basic and acidic residues" evidence="13">
    <location>
        <begin position="1026"/>
        <end position="1053"/>
    </location>
</feature>
<dbReference type="SUPFAM" id="SSF55920">
    <property type="entry name" value="Creatinase/aminopeptidase"/>
    <property type="match status" value="1"/>
</dbReference>
<dbReference type="GO" id="GO:0010468">
    <property type="term" value="P:regulation of gene expression"/>
    <property type="evidence" value="ECO:0007669"/>
    <property type="project" value="UniProtKB-ARBA"/>
</dbReference>
<dbReference type="InterPro" id="IPR000994">
    <property type="entry name" value="Pept_M24"/>
</dbReference>
<dbReference type="Gene3D" id="2.30.29.150">
    <property type="match status" value="1"/>
</dbReference>
<evidence type="ECO:0000259" key="16">
    <source>
        <dbReference type="SMART" id="SM01287"/>
    </source>
</evidence>
<keyword evidence="7 11" id="KW-0804">Transcription</keyword>
<dbReference type="InterPro" id="IPR036005">
    <property type="entry name" value="Creatinase/aminopeptidase-like"/>
</dbReference>
<evidence type="ECO:0000256" key="11">
    <source>
        <dbReference type="RuleBase" id="RU367052"/>
    </source>
</evidence>
<dbReference type="Pfam" id="PF00557">
    <property type="entry name" value="Peptidase_M24"/>
    <property type="match status" value="1"/>
</dbReference>
<evidence type="ECO:0000259" key="14">
    <source>
        <dbReference type="SMART" id="SM01285"/>
    </source>
</evidence>
<dbReference type="GO" id="GO:0006260">
    <property type="term" value="P:DNA replication"/>
    <property type="evidence" value="ECO:0007669"/>
    <property type="project" value="UniProtKB-KW"/>
</dbReference>
<dbReference type="SMART" id="SM01287">
    <property type="entry name" value="Rtt106"/>
    <property type="match status" value="1"/>
</dbReference>
<evidence type="ECO:0000256" key="6">
    <source>
        <dbReference type="ARBA" id="ARBA00023054"/>
    </source>
</evidence>
<feature type="compositionally biased region" description="Acidic residues" evidence="13">
    <location>
        <begin position="994"/>
        <end position="1014"/>
    </location>
</feature>
<dbReference type="SMART" id="SM01286">
    <property type="entry name" value="SPT16"/>
    <property type="match status" value="1"/>
</dbReference>
<keyword evidence="18" id="KW-1185">Reference proteome</keyword>
<dbReference type="Proteomes" id="UP000194127">
    <property type="component" value="Unassembled WGS sequence"/>
</dbReference>
<feature type="coiled-coil region" evidence="12">
    <location>
        <begin position="637"/>
        <end position="667"/>
    </location>
</feature>
<dbReference type="FunFam" id="3.90.230.10:FF:000005">
    <property type="entry name" value="FACT complex subunit spt16"/>
    <property type="match status" value="1"/>
</dbReference>
<accession>A0A1X6N8H1</accession>
<dbReference type="PANTHER" id="PTHR13980:SF15">
    <property type="entry name" value="FACT COMPLEX SUBUNIT SPT16"/>
    <property type="match status" value="1"/>
</dbReference>
<dbReference type="SMART" id="SM01285">
    <property type="entry name" value="FACT-Spt16_Nlob"/>
    <property type="match status" value="1"/>
</dbReference>
<dbReference type="InterPro" id="IPR029148">
    <property type="entry name" value="FACT-SPT16_Nlobe"/>
</dbReference>
<dbReference type="InterPro" id="IPR056595">
    <property type="entry name" value="Fact-SPT16_PH"/>
</dbReference>
<evidence type="ECO:0000256" key="12">
    <source>
        <dbReference type="SAM" id="Coils"/>
    </source>
</evidence>
<proteinExistence type="inferred from homology"/>
<dbReference type="InterPro" id="IPR040258">
    <property type="entry name" value="Spt16"/>
</dbReference>
<evidence type="ECO:0000256" key="4">
    <source>
        <dbReference type="ARBA" id="ARBA00022763"/>
    </source>
</evidence>
<feature type="compositionally biased region" description="Basic residues" evidence="13">
    <location>
        <begin position="1054"/>
        <end position="1074"/>
    </location>
</feature>
<dbReference type="Gene3D" id="2.30.29.30">
    <property type="entry name" value="Pleckstrin-homology domain (PH domain)/Phosphotyrosine-binding domain (PTB)"/>
    <property type="match status" value="1"/>
</dbReference>
<dbReference type="GeneID" id="36329532"/>
<protein>
    <recommendedName>
        <fullName evidence="11">FACT complex subunit</fullName>
    </recommendedName>
</protein>
<sequence length="1074" mass="119437">MAVQLNASLFNKRLGSVINAWNNASASNEYSSIADVDAIFLPAGDPAGEDEPIRKGTAFQTWLLGYEFPSTFMLFQKDRLQILCSASKAKILSQIKSSSSPVTIEILIQAKAKDPPTDAVPKFLEAYGTRKRVGTLTKESHSGKLVDEWNKALSSLESKPAVIDIAHAVSAFMAVKDEEELKYMRTAANLTSTLLAHHVILKLEAILDREAKISHEEFASQIERRLGSGEGDNAKGPDMKVWSKGRGLTDVDWMSTEFCYTPIIQSQSTNTSYDLSPAAESSSDDIAHKGVFLVALGMRYKAYCANLGRSLIVDPSKEQESIYALLLSLQTEMLAYLKDGVSARDAYQHALAFVKEKKPDLEKHFVKNIGHGMGMEFRDSSYLLSPKNGKTLRSNMVFNLVLGFTDLEDGGKKYALQLVDTIQISNDKATCLTAGIKTIKDTMFFLNQENGDSKQAPAKKAPNTKANGNASPVKNKMAGGKVLRNKTRSAAQEELVQSTVAKITEHQRELHTRLQSGGLAKYSEGGGGGGRNEGKGWKRFQSYKGEVALPKEAEGLRIYVDRKAQTIVLPIHGFAVPFHINTIKNVSKNDEGEFTYLRVNFQTPGQLAGKKEDTPFEDPDATFIRSITYRSPDGHRFDAVSKQITDLKKEVNKREQQKKEMADVIEQDVLVEIKGRRPTKLPEVFVRPALDGKRLPGEVEIHQNGLRYQSPMGSQKIDILFSNVKHLFFQPCDHELLVIIHIHLKAPIIIGKKKAHDVQFYREASDVQFDETGNRKRKYRYGDEDELELEQQERKRRQMLNKEFRLFSEKIAEAATASTGDTLEPDVPFRELSFEGVPFRTNVRLQPTTECLVHLSDPPFLVVTLADIEIASLERVQFGLKQFDMVLIFKDFTKTPLHINSIPSSQLDDVKNWLDSVDIPLSEGPVNLNWGPIMKTINEDPYEFFQQGGWSFLGGSPGGEESDADVGSDTESEFEAEVDVTESSESSESAFSDDGSDASDDEGSGSDFGSDDSDGVIRIGDDWDELERKAAKADKKRVEVGKGHESDDSDRPKAKSKPKPKPKPKTNGKNTKRR</sequence>
<feature type="compositionally biased region" description="Acidic residues" evidence="13">
    <location>
        <begin position="960"/>
        <end position="982"/>
    </location>
</feature>
<dbReference type="Gene3D" id="3.90.230.10">
    <property type="entry name" value="Creatinase/methionine aminopeptidase superfamily"/>
    <property type="match status" value="1"/>
</dbReference>
<evidence type="ECO:0000256" key="7">
    <source>
        <dbReference type="ARBA" id="ARBA00023163"/>
    </source>
</evidence>
<dbReference type="InterPro" id="IPR013953">
    <property type="entry name" value="FACT_SPT16_M"/>
</dbReference>
<comment type="subcellular location">
    <subcellularLocation>
        <location evidence="11">Nucleus</location>
    </subcellularLocation>
    <subcellularLocation>
        <location evidence="11">Chromosome</location>
    </subcellularLocation>
</comment>
<feature type="region of interest" description="Disordered" evidence="13">
    <location>
        <begin position="452"/>
        <end position="476"/>
    </location>
</feature>
<feature type="compositionally biased region" description="Low complexity" evidence="13">
    <location>
        <begin position="983"/>
        <end position="993"/>
    </location>
</feature>
<dbReference type="AlphaFoldDB" id="A0A1X6N8H1"/>
<feature type="domain" description="FACT complex subunit SPT16 middle" evidence="15">
    <location>
        <begin position="558"/>
        <end position="708"/>
    </location>
</feature>
<organism evidence="17 18">
    <name type="scientific">Postia placenta MAD-698-R-SB12</name>
    <dbReference type="NCBI Taxonomy" id="670580"/>
    <lineage>
        <taxon>Eukaryota</taxon>
        <taxon>Fungi</taxon>
        <taxon>Dikarya</taxon>
        <taxon>Basidiomycota</taxon>
        <taxon>Agaricomycotina</taxon>
        <taxon>Agaricomycetes</taxon>
        <taxon>Polyporales</taxon>
        <taxon>Adustoporiaceae</taxon>
        <taxon>Rhodonia</taxon>
    </lineage>
</organism>
<dbReference type="OrthoDB" id="10251642at2759"/>
<feature type="region of interest" description="Disordered" evidence="13">
    <location>
        <begin position="949"/>
        <end position="1074"/>
    </location>
</feature>
<dbReference type="Gene3D" id="2.30.29.210">
    <property type="entry name" value="FACT complex subunit Spt16p/Cdc68p"/>
    <property type="match status" value="1"/>
</dbReference>
<keyword evidence="8 11" id="KW-0234">DNA repair</keyword>
<dbReference type="Pfam" id="PF21091">
    <property type="entry name" value="SPT16_C"/>
    <property type="match status" value="1"/>
</dbReference>
<evidence type="ECO:0000259" key="15">
    <source>
        <dbReference type="SMART" id="SM01286"/>
    </source>
</evidence>
<evidence type="ECO:0000256" key="9">
    <source>
        <dbReference type="ARBA" id="ARBA00023242"/>
    </source>
</evidence>
<evidence type="ECO:0000256" key="10">
    <source>
        <dbReference type="ARBA" id="ARBA00025370"/>
    </source>
</evidence>
<dbReference type="Gene3D" id="3.40.350.10">
    <property type="entry name" value="Creatinase/prolidase N-terminal domain"/>
    <property type="match status" value="1"/>
</dbReference>
<evidence type="ECO:0000256" key="8">
    <source>
        <dbReference type="ARBA" id="ARBA00023204"/>
    </source>
</evidence>
<dbReference type="EMBL" id="KZ110593">
    <property type="protein sequence ID" value="OSX64935.1"/>
    <property type="molecule type" value="Genomic_DNA"/>
</dbReference>
<dbReference type="InterPro" id="IPR011993">
    <property type="entry name" value="PH-like_dom_sf"/>
</dbReference>
<feature type="domain" description="Histone chaperone RTT106/FACT complex subunit SPT16-like middle" evidence="16">
    <location>
        <begin position="834"/>
        <end position="924"/>
    </location>
</feature>
<evidence type="ECO:0000256" key="2">
    <source>
        <dbReference type="ARBA" id="ARBA00022454"/>
    </source>
</evidence>
<gene>
    <name evidence="17" type="ORF">POSPLADRAFT_1135448</name>
</gene>
<comment type="subunit">
    <text evidence="11">Component of the FACT complex.</text>
</comment>
<dbReference type="PANTHER" id="PTHR13980">
    <property type="entry name" value="CDC68 RELATED"/>
    <property type="match status" value="1"/>
</dbReference>
<keyword evidence="2 11" id="KW-0158">Chromosome</keyword>